<organism evidence="2 4">
    <name type="scientific">Punica granatum</name>
    <name type="common">Pomegranate</name>
    <dbReference type="NCBI Taxonomy" id="22663"/>
    <lineage>
        <taxon>Eukaryota</taxon>
        <taxon>Viridiplantae</taxon>
        <taxon>Streptophyta</taxon>
        <taxon>Embryophyta</taxon>
        <taxon>Tracheophyta</taxon>
        <taxon>Spermatophyta</taxon>
        <taxon>Magnoliopsida</taxon>
        <taxon>eudicotyledons</taxon>
        <taxon>Gunneridae</taxon>
        <taxon>Pentapetalae</taxon>
        <taxon>rosids</taxon>
        <taxon>malvids</taxon>
        <taxon>Myrtales</taxon>
        <taxon>Lythraceae</taxon>
        <taxon>Punica</taxon>
    </lineage>
</organism>
<dbReference type="GeneID" id="116199107"/>
<dbReference type="EMBL" id="PGOL01000658">
    <property type="protein sequence ID" value="PKI66737.1"/>
    <property type="molecule type" value="Genomic_DNA"/>
</dbReference>
<name>A0A218VZF2_PUNGR</name>
<dbReference type="STRING" id="22663.A0A218VZF2"/>
<sequence length="141" mass="15312">MAAVSLQRSVTSFRRQGSSGLVWDEKLFSSEVNVIMKKPNGEEDINNNSKHDRLRQSHSDGSARMMQSQCPTGVVGTRNQLPPRCPKAATVSPRVSTANKTLPPSPKRIGGCGFCGIFGRSPVAKKSQANQTRSSANKRRS</sequence>
<dbReference type="Proteomes" id="UP000233551">
    <property type="component" value="Unassembled WGS sequence"/>
</dbReference>
<feature type="region of interest" description="Disordered" evidence="1">
    <location>
        <begin position="39"/>
        <end position="105"/>
    </location>
</feature>
<dbReference type="Proteomes" id="UP000197138">
    <property type="component" value="Unassembled WGS sequence"/>
</dbReference>
<reference evidence="4" key="1">
    <citation type="journal article" date="2017" name="Plant J.">
        <title>The pomegranate (Punica granatum L.) genome and the genomics of punicalagin biosynthesis.</title>
        <authorList>
            <person name="Qin G."/>
            <person name="Xu C."/>
            <person name="Ming R."/>
            <person name="Tang H."/>
            <person name="Guyot R."/>
            <person name="Kramer E.M."/>
            <person name="Hu Y."/>
            <person name="Yi X."/>
            <person name="Qi Y."/>
            <person name="Xu X."/>
            <person name="Gao Z."/>
            <person name="Pan H."/>
            <person name="Jian J."/>
            <person name="Tian Y."/>
            <person name="Yue Z."/>
            <person name="Xu Y."/>
        </authorList>
    </citation>
    <scope>NUCLEOTIDE SEQUENCE [LARGE SCALE GENOMIC DNA]</scope>
    <source>
        <strain evidence="4">cv. Dabenzi</strain>
    </source>
</reference>
<evidence type="ECO:0000256" key="1">
    <source>
        <dbReference type="SAM" id="MobiDB-lite"/>
    </source>
</evidence>
<evidence type="ECO:0000313" key="5">
    <source>
        <dbReference type="Proteomes" id="UP000233551"/>
    </source>
</evidence>
<dbReference type="PANTHER" id="PTHR33730:SF4">
    <property type="entry name" value="OS05G0542732 PROTEIN"/>
    <property type="match status" value="1"/>
</dbReference>
<feature type="compositionally biased region" description="Basic and acidic residues" evidence="1">
    <location>
        <begin position="49"/>
        <end position="58"/>
    </location>
</feature>
<reference evidence="3 5" key="3">
    <citation type="submission" date="2017-11" db="EMBL/GenBank/DDBJ databases">
        <title>De-novo sequencing of pomegranate (Punica granatum L.) genome.</title>
        <authorList>
            <person name="Akparov Z."/>
            <person name="Amiraslanov A."/>
            <person name="Hajiyeva S."/>
            <person name="Abbasov M."/>
            <person name="Kaur K."/>
            <person name="Hamwieh A."/>
            <person name="Solovyev V."/>
            <person name="Salamov A."/>
            <person name="Braich B."/>
            <person name="Kosarev P."/>
            <person name="Mahmoud A."/>
            <person name="Hajiyev E."/>
            <person name="Babayeva S."/>
            <person name="Izzatullayeva V."/>
            <person name="Mammadov A."/>
            <person name="Mammadov A."/>
            <person name="Sharifova S."/>
            <person name="Ojaghi J."/>
            <person name="Eynullazada K."/>
            <person name="Bayramov B."/>
            <person name="Abdulazimova A."/>
            <person name="Shahmuradov I."/>
        </authorList>
    </citation>
    <scope>NUCLEOTIDE SEQUENCE [LARGE SCALE GENOMIC DNA]</scope>
    <source>
        <strain evidence="3">AG2017</strain>
        <strain evidence="5">cv. AG2017</strain>
        <tissue evidence="3">Leaf</tissue>
    </source>
</reference>
<evidence type="ECO:0008006" key="6">
    <source>
        <dbReference type="Google" id="ProtNLM"/>
    </source>
</evidence>
<dbReference type="InterPro" id="IPR031421">
    <property type="entry name" value="DUF4666"/>
</dbReference>
<reference evidence="2" key="2">
    <citation type="submission" date="2017-06" db="EMBL/GenBank/DDBJ databases">
        <title>The pomegranate genome and the genomics of punicalagin biosynthesis.</title>
        <authorList>
            <person name="Xu C."/>
        </authorList>
    </citation>
    <scope>NUCLEOTIDE SEQUENCE [LARGE SCALE GENOMIC DNA]</scope>
    <source>
        <tissue evidence="2">Fresh leaf</tissue>
    </source>
</reference>
<feature type="compositionally biased region" description="Polar residues" evidence="1">
    <location>
        <begin position="93"/>
        <end position="102"/>
    </location>
</feature>
<comment type="caution">
    <text evidence="2">The sequence shown here is derived from an EMBL/GenBank/DDBJ whole genome shotgun (WGS) entry which is preliminary data.</text>
</comment>
<accession>A0A218VZF2</accession>
<dbReference type="AlphaFoldDB" id="A0A218VZF2"/>
<proteinExistence type="predicted"/>
<dbReference type="PANTHER" id="PTHR33730">
    <property type="entry name" value="OS05G0542732 PROTEIN-RELATED"/>
    <property type="match status" value="1"/>
</dbReference>
<keyword evidence="5" id="KW-1185">Reference proteome</keyword>
<evidence type="ECO:0000313" key="4">
    <source>
        <dbReference type="Proteomes" id="UP000197138"/>
    </source>
</evidence>
<evidence type="ECO:0000313" key="3">
    <source>
        <dbReference type="EMBL" id="PKI66737.1"/>
    </source>
</evidence>
<protein>
    <recommendedName>
        <fullName evidence="6">MAPK kinase substrate protein At1g80180-like</fullName>
    </recommendedName>
</protein>
<dbReference type="OrthoDB" id="1652626at2759"/>
<evidence type="ECO:0000313" key="2">
    <source>
        <dbReference type="EMBL" id="OWM65967.1"/>
    </source>
</evidence>
<gene>
    <name evidence="2" type="ORF">CDL15_Pgr015392</name>
    <name evidence="3" type="ORF">CRG98_012932</name>
</gene>
<dbReference type="Pfam" id="PF15697">
    <property type="entry name" value="DUF4666"/>
    <property type="match status" value="1"/>
</dbReference>
<dbReference type="EMBL" id="MTKT01005556">
    <property type="protein sequence ID" value="OWM65967.1"/>
    <property type="molecule type" value="Genomic_DNA"/>
</dbReference>